<name>X1SYP7_9ZZZZ</name>
<dbReference type="EMBL" id="BARW01022330">
    <property type="protein sequence ID" value="GAI98207.1"/>
    <property type="molecule type" value="Genomic_DNA"/>
</dbReference>
<sequence length="34" mass="4109">MNQTTNLIKYYKEEHFRTPLKGEKEIGLWVDRIG</sequence>
<protein>
    <submittedName>
        <fullName evidence="1">Uncharacterized protein</fullName>
    </submittedName>
</protein>
<evidence type="ECO:0000313" key="1">
    <source>
        <dbReference type="EMBL" id="GAI98207.1"/>
    </source>
</evidence>
<organism evidence="1">
    <name type="scientific">marine sediment metagenome</name>
    <dbReference type="NCBI Taxonomy" id="412755"/>
    <lineage>
        <taxon>unclassified sequences</taxon>
        <taxon>metagenomes</taxon>
        <taxon>ecological metagenomes</taxon>
    </lineage>
</organism>
<gene>
    <name evidence="1" type="ORF">S12H4_37301</name>
</gene>
<accession>X1SYP7</accession>
<comment type="caution">
    <text evidence="1">The sequence shown here is derived from an EMBL/GenBank/DDBJ whole genome shotgun (WGS) entry which is preliminary data.</text>
</comment>
<proteinExistence type="predicted"/>
<dbReference type="AlphaFoldDB" id="X1SYP7"/>
<reference evidence="1" key="1">
    <citation type="journal article" date="2014" name="Front. Microbiol.">
        <title>High frequency of phylogenetically diverse reductive dehalogenase-homologous genes in deep subseafloor sedimentary metagenomes.</title>
        <authorList>
            <person name="Kawai M."/>
            <person name="Futagami T."/>
            <person name="Toyoda A."/>
            <person name="Takaki Y."/>
            <person name="Nishi S."/>
            <person name="Hori S."/>
            <person name="Arai W."/>
            <person name="Tsubouchi T."/>
            <person name="Morono Y."/>
            <person name="Uchiyama I."/>
            <person name="Ito T."/>
            <person name="Fujiyama A."/>
            <person name="Inagaki F."/>
            <person name="Takami H."/>
        </authorList>
    </citation>
    <scope>NUCLEOTIDE SEQUENCE</scope>
    <source>
        <strain evidence="1">Expedition CK06-06</strain>
    </source>
</reference>
<feature type="non-terminal residue" evidence="1">
    <location>
        <position position="34"/>
    </location>
</feature>